<feature type="transmembrane region" description="Helical" evidence="2">
    <location>
        <begin position="7"/>
        <end position="24"/>
    </location>
</feature>
<organism evidence="3 4">
    <name type="scientific">Candidatus Pseudobacter hemicellulosilyticus</name>
    <dbReference type="NCBI Taxonomy" id="3121375"/>
    <lineage>
        <taxon>Bacteria</taxon>
        <taxon>Pseudomonadati</taxon>
        <taxon>Bacteroidota</taxon>
        <taxon>Chitinophagia</taxon>
        <taxon>Chitinophagales</taxon>
        <taxon>Chitinophagaceae</taxon>
        <taxon>Pseudobacter</taxon>
    </lineage>
</organism>
<reference evidence="3" key="1">
    <citation type="submission" date="2023-03" db="EMBL/GenBank/DDBJ databases">
        <title>Andean soil-derived lignocellulolytic bacterial consortium as a source of novel taxa and putative plastic-active enzymes.</title>
        <authorList>
            <person name="Diaz-Garcia L."/>
            <person name="Chuvochina M."/>
            <person name="Feuerriegel G."/>
            <person name="Bunk B."/>
            <person name="Sproer C."/>
            <person name="Streit W.R."/>
            <person name="Rodriguez L.M."/>
            <person name="Overmann J."/>
            <person name="Jimenez D.J."/>
        </authorList>
    </citation>
    <scope>NUCLEOTIDE SEQUENCE</scope>
    <source>
        <strain evidence="3">MAG 7</strain>
    </source>
</reference>
<dbReference type="EMBL" id="CP119311">
    <property type="protein sequence ID" value="WEK34210.1"/>
    <property type="molecule type" value="Genomic_DNA"/>
</dbReference>
<dbReference type="Proteomes" id="UP001220610">
    <property type="component" value="Chromosome"/>
</dbReference>
<keyword evidence="2" id="KW-0812">Transmembrane</keyword>
<feature type="compositionally biased region" description="Polar residues" evidence="1">
    <location>
        <begin position="1126"/>
        <end position="1135"/>
    </location>
</feature>
<feature type="transmembrane region" description="Helical" evidence="2">
    <location>
        <begin position="625"/>
        <end position="645"/>
    </location>
</feature>
<dbReference type="InterPro" id="IPR052724">
    <property type="entry name" value="GT117_domain-containing"/>
</dbReference>
<feature type="region of interest" description="Disordered" evidence="1">
    <location>
        <begin position="1104"/>
        <end position="1135"/>
    </location>
</feature>
<feature type="transmembrane region" description="Helical" evidence="2">
    <location>
        <begin position="595"/>
        <end position="613"/>
    </location>
</feature>
<keyword evidence="2" id="KW-1133">Transmembrane helix</keyword>
<dbReference type="AlphaFoldDB" id="A0AAJ5WP61"/>
<gene>
    <name evidence="3" type="ORF">P0Y53_17115</name>
</gene>
<feature type="transmembrane region" description="Helical" evidence="2">
    <location>
        <begin position="572"/>
        <end position="588"/>
    </location>
</feature>
<feature type="transmembrane region" description="Helical" evidence="2">
    <location>
        <begin position="146"/>
        <end position="165"/>
    </location>
</feature>
<name>A0AAJ5WP61_9BACT</name>
<dbReference type="PANTHER" id="PTHR16214">
    <property type="entry name" value="TRANSMEMBRANE PROTEIN 260"/>
    <property type="match status" value="1"/>
</dbReference>
<feature type="transmembrane region" description="Helical" evidence="2">
    <location>
        <begin position="51"/>
        <end position="68"/>
    </location>
</feature>
<dbReference type="Pfam" id="PF11028">
    <property type="entry name" value="TMEM260-like"/>
    <property type="match status" value="1"/>
</dbReference>
<proteinExistence type="predicted"/>
<protein>
    <submittedName>
        <fullName evidence="3">DUF2723 domain-containing protein</fullName>
    </submittedName>
</protein>
<feature type="transmembrane region" description="Helical" evidence="2">
    <location>
        <begin position="267"/>
        <end position="289"/>
    </location>
</feature>
<evidence type="ECO:0000256" key="1">
    <source>
        <dbReference type="SAM" id="MobiDB-lite"/>
    </source>
</evidence>
<accession>A0AAJ5WP61</accession>
<feature type="transmembrane region" description="Helical" evidence="2">
    <location>
        <begin position="321"/>
        <end position="338"/>
    </location>
</feature>
<evidence type="ECO:0000313" key="4">
    <source>
        <dbReference type="Proteomes" id="UP001220610"/>
    </source>
</evidence>
<feature type="transmembrane region" description="Helical" evidence="2">
    <location>
        <begin position="345"/>
        <end position="364"/>
    </location>
</feature>
<feature type="transmembrane region" description="Helical" evidence="2">
    <location>
        <begin position="80"/>
        <end position="97"/>
    </location>
</feature>
<dbReference type="PANTHER" id="PTHR16214:SF3">
    <property type="entry name" value="TRANSMEMBRANE PROTEIN 260"/>
    <property type="match status" value="1"/>
</dbReference>
<feature type="transmembrane region" description="Helical" evidence="2">
    <location>
        <begin position="657"/>
        <end position="676"/>
    </location>
</feature>
<feature type="transmembrane region" description="Helical" evidence="2">
    <location>
        <begin position="185"/>
        <end position="215"/>
    </location>
</feature>
<evidence type="ECO:0000313" key="3">
    <source>
        <dbReference type="EMBL" id="WEK34210.1"/>
    </source>
</evidence>
<dbReference type="InterPro" id="IPR021280">
    <property type="entry name" value="TMEM260-like"/>
</dbReference>
<feature type="transmembrane region" description="Helical" evidence="2">
    <location>
        <begin position="296"/>
        <end position="315"/>
    </location>
</feature>
<feature type="transmembrane region" description="Helical" evidence="2">
    <location>
        <begin position="117"/>
        <end position="134"/>
    </location>
</feature>
<keyword evidence="2" id="KW-0472">Membrane</keyword>
<sequence>MNFTRVNNIVGWIVCLIACTVYVMTMEPTGSFWDCGEFVSSAYKLQIPHPPGAPLFVLLGRFFIILFGDDPMNAARGVNFMNAIASGFTILFLFWTITHFARKLLQKGQEVLSGQQLFTVMAAGVVGALAYTFSDSFWYSAVEGEVYALSSFFTALVFWAILKWEHEVDLESKTDGHRFSRADRWIIFIFFMMGLSIGVHLLNLLTIPAIVMVYYFKRYKVTRWGAFWAFVIGCVITGLVQVAVIQWSIRGAGSFDIFFVNSLGMPFFVGFVVYFILLAGLLVAGLGFNDTSIRKFTLFPVWLSAIFLLFCFPFIKSGGTFVLLLLGIGVVVIVCYYFKNNISAFLRIGVWSIIFVILGYSTYFTTLVRSSANPSVDMYNVDNPVSLVGYLSRDQYGDWPILYGPDYIYRPPYATSGDLYVKGEKTYEVAGKIRKQDYSAKPSAEELDAIQRQHPDWDVSKIGPHIFPRMYDYGTERSQDQVYRSFGGLDEGDQPNFGNNIRYFYDYQFRWMYWRYFMWNFTGKQNDLQGFGNVRDGNWNSGISFVDRMFGHSTPEVLPDTAGKNNKANNNLYFLPFALGVIGFFFHLSRNKRDFLINFLLFFFTGFAIVIYLNQSGYQPRERDYAYVGSFYAFAVWIGLGVIWIKEQFNKVLSNQLANYASFGVCLLAVPVLMASQEWDDHDRSQKTLARDLGKDYLESCAENGILISFGDNDTYPLWYSQEVEGIRKDLRVINYSLLGTDWYVNQLRYKVNNSAPADVIFSAEQIQGSNREVVFTVPTLSRYGYTVPPGVLAYDQNKYYDLYTVLKDVTASDDPKFLATRVSEDETANILPATKLTVPVDVEAARKAIQLNPGDTIVSELKLELKRGYYQKNDLAVLALIAANKWDRPIYFTSTQELEGLGLDKYVRMEGMSYRLVPIENANIGADQSYKNIMEKFAYGNANKQGVYYDEENRRHINTIRQAHALLGLHLSEENRKDSARKVLQKYDQMVLESNVPYGMTSNRGNFHNRVSMTFLLAAYQSEESVLAKKVNKSMKSDLTQQMRYYRSLGDPNQTDESLAMAAVQILNGRAADMAPRQMSFLHDIYSTYQMIMQLNEWEKQFSGKGGNPLELSTGELNAPGDSQPAVSTDTAKP</sequence>
<evidence type="ECO:0000256" key="2">
    <source>
        <dbReference type="SAM" id="Phobius"/>
    </source>
</evidence>
<feature type="transmembrane region" description="Helical" evidence="2">
    <location>
        <begin position="227"/>
        <end position="247"/>
    </location>
</feature>